<dbReference type="EMBL" id="JAEAOA010000820">
    <property type="protein sequence ID" value="KAK3605720.1"/>
    <property type="molecule type" value="Genomic_DNA"/>
</dbReference>
<reference evidence="2" key="3">
    <citation type="submission" date="2023-05" db="EMBL/GenBank/DDBJ databases">
        <authorList>
            <person name="Smith C.H."/>
        </authorList>
    </citation>
    <scope>NUCLEOTIDE SEQUENCE</scope>
    <source>
        <strain evidence="2">CHS0354</strain>
        <tissue evidence="2">Mantle</tissue>
    </source>
</reference>
<proteinExistence type="predicted"/>
<reference evidence="2" key="1">
    <citation type="journal article" date="2021" name="Genome Biol. Evol.">
        <title>A High-Quality Reference Genome for a Parasitic Bivalve with Doubly Uniparental Inheritance (Bivalvia: Unionida).</title>
        <authorList>
            <person name="Smith C.H."/>
        </authorList>
    </citation>
    <scope>NUCLEOTIDE SEQUENCE</scope>
    <source>
        <strain evidence="2">CHS0354</strain>
    </source>
</reference>
<organism evidence="2 3">
    <name type="scientific">Potamilus streckersoni</name>
    <dbReference type="NCBI Taxonomy" id="2493646"/>
    <lineage>
        <taxon>Eukaryota</taxon>
        <taxon>Metazoa</taxon>
        <taxon>Spiralia</taxon>
        <taxon>Lophotrochozoa</taxon>
        <taxon>Mollusca</taxon>
        <taxon>Bivalvia</taxon>
        <taxon>Autobranchia</taxon>
        <taxon>Heteroconchia</taxon>
        <taxon>Palaeoheterodonta</taxon>
        <taxon>Unionida</taxon>
        <taxon>Unionoidea</taxon>
        <taxon>Unionidae</taxon>
        <taxon>Ambleminae</taxon>
        <taxon>Lampsilini</taxon>
        <taxon>Potamilus</taxon>
    </lineage>
</organism>
<comment type="caution">
    <text evidence="2">The sequence shown here is derived from an EMBL/GenBank/DDBJ whole genome shotgun (WGS) entry which is preliminary data.</text>
</comment>
<evidence type="ECO:0000256" key="1">
    <source>
        <dbReference type="SAM" id="MobiDB-lite"/>
    </source>
</evidence>
<evidence type="ECO:0000313" key="3">
    <source>
        <dbReference type="Proteomes" id="UP001195483"/>
    </source>
</evidence>
<sequence length="59" mass="6887">MATKQQEIKRSHQNITARSNDVGTFQETDIDEILAFHNELRRKFANGYFNVTASNMERL</sequence>
<feature type="non-terminal residue" evidence="2">
    <location>
        <position position="1"/>
    </location>
</feature>
<feature type="region of interest" description="Disordered" evidence="1">
    <location>
        <begin position="1"/>
        <end position="20"/>
    </location>
</feature>
<dbReference type="AlphaFoldDB" id="A0AAE0T8G2"/>
<feature type="compositionally biased region" description="Basic and acidic residues" evidence="1">
    <location>
        <begin position="1"/>
        <end position="10"/>
    </location>
</feature>
<dbReference type="SUPFAM" id="SSF55797">
    <property type="entry name" value="PR-1-like"/>
    <property type="match status" value="1"/>
</dbReference>
<dbReference type="InterPro" id="IPR035940">
    <property type="entry name" value="CAP_sf"/>
</dbReference>
<gene>
    <name evidence="2" type="ORF">CHS0354_013518</name>
</gene>
<accession>A0AAE0T8G2</accession>
<reference evidence="2" key="2">
    <citation type="journal article" date="2021" name="Genome Biol. Evol.">
        <title>Developing a high-quality reference genome for a parasitic bivalve with doubly uniparental inheritance (Bivalvia: Unionida).</title>
        <authorList>
            <person name="Smith C.H."/>
        </authorList>
    </citation>
    <scope>NUCLEOTIDE SEQUENCE</scope>
    <source>
        <strain evidence="2">CHS0354</strain>
        <tissue evidence="2">Mantle</tissue>
    </source>
</reference>
<protein>
    <submittedName>
        <fullName evidence="2">Uncharacterized protein</fullName>
    </submittedName>
</protein>
<name>A0AAE0T8G2_9BIVA</name>
<dbReference type="Proteomes" id="UP001195483">
    <property type="component" value="Unassembled WGS sequence"/>
</dbReference>
<keyword evidence="3" id="KW-1185">Reference proteome</keyword>
<evidence type="ECO:0000313" key="2">
    <source>
        <dbReference type="EMBL" id="KAK3605720.1"/>
    </source>
</evidence>